<dbReference type="Pfam" id="PF19273">
    <property type="entry name" value="Exportin-5"/>
    <property type="match status" value="1"/>
</dbReference>
<dbReference type="GO" id="GO:0005737">
    <property type="term" value="C:cytoplasm"/>
    <property type="evidence" value="ECO:0007669"/>
    <property type="project" value="EnsemblFungi"/>
</dbReference>
<evidence type="ECO:0000313" key="2">
    <source>
        <dbReference type="EMBL" id="CCC71494.1"/>
    </source>
</evidence>
<protein>
    <recommendedName>
        <fullName evidence="1">Exportin-5 C-terminal domain-containing protein</fullName>
    </recommendedName>
</protein>
<dbReference type="HOGENOM" id="CLU_003712_0_0_1"/>
<reference evidence="2 3" key="1">
    <citation type="journal article" date="2011" name="Proc. Natl. Acad. Sci. U.S.A.">
        <title>Evolutionary erosion of yeast sex chromosomes by mating-type switching accidents.</title>
        <authorList>
            <person name="Gordon J.L."/>
            <person name="Armisen D."/>
            <person name="Proux-Wera E."/>
            <person name="Oheigeartaigh S.S."/>
            <person name="Byrne K.P."/>
            <person name="Wolfe K.H."/>
        </authorList>
    </citation>
    <scope>NUCLEOTIDE SEQUENCE [LARGE SCALE GENOMIC DNA]</scope>
    <source>
        <strain evidence="3">ATCC 76901 / BCRC 22586 / CBS 4309 / NBRC 1992 / NRRL Y-12630</strain>
    </source>
</reference>
<dbReference type="STRING" id="1064592.G0VJ16"/>
<dbReference type="InterPro" id="IPR016024">
    <property type="entry name" value="ARM-type_fold"/>
</dbReference>
<dbReference type="RefSeq" id="XP_003677842.1">
    <property type="nucleotide sequence ID" value="XM_003677794.1"/>
</dbReference>
<dbReference type="InterPro" id="IPR045478">
    <property type="entry name" value="Exportin-5_C"/>
</dbReference>
<dbReference type="OMA" id="IAKRSWG"/>
<dbReference type="eggNOG" id="KOG2020">
    <property type="taxonomic scope" value="Eukaryota"/>
</dbReference>
<sequence>MDFSGANQIVSVLETIYSPKSTNSDRLKSQQFLDEVKLQDESPYWGYEMALNNPMNYIVKHYGLGLLHNAIKRKWKDYDQQKRITLRKWVMELNYRVHDQDPRYIKEKLALLWVEIAKRSWGEALRGGNPTEDLLVESWVDMDNNLTELWSTNQAARELTLIIFRILFEDVFLLDDMIVLKRMTIIQPLCVMIVCPMDVFAKKYKFTEKWTLFKANNEGWFKVWVQELNSSVADKNAEYVIRLLETLKTCLNWPLSDVLISNDIISSFFACFLSNIPKAQSMALDALHILLTRPYSNEEHYQIVLNKLFNNMDVLDKVYTDLQFDPEDGVDEDKYPIVKKFVDMISCLYTCILKVRNDNHQIQNYLRLLLRTTYNPSLIVSGLTLDFWCSCLRNDECLPLMDECIPELLEFAANALIYYEQIDGHPSKIFADIDFQSNTEFQTFCSSYRKRIRDVIRLISCVKLDFAYDWLNLRLNTYFSSPYGQQVLSSTFLDRKSEPYLSALSQFMIIECFINGCIRWKIWFPDSDKYDEKLADILHKLEILSNQLIALNIREPLLLKKEIQNFALFLTMLKDNVLFTLLEKIITSATMDYPDIDLDEKTEQADAVRDLRYACGIELNRMALLMPESLKGIYPDLENVVSRILPNLSYHEKISFESFLLTIILKSSLDRKEERFAAIVDPELIAWSDKNTVVGLTDLPWFMERLGIVQIAEYFQKRGINEHSDLLLIPIDEEGKKLKSTLSKRWQTLFPVRATRMFIHYSMQSINKDEEFKALQEMWRPRIVPIIPYIMRLLYQLQSYPDPENWKELPTVVQSFLKHSTVERFWEAGASYKSKDEFIDEHMKAMQSLRDFADSVGHIVRYTREYTLLVIGAISSLGSIFYEVEEVPQLLLDSIIICKPGSSVISPGVSAHSWKHVINVGIRPVLKNCPEECAPKFMSAFLPKLFNTLDMLLCDKWAPFMVDHDTTVVVPTDDEEITEEILEENLVRQFTTVVVLLLLDCVGQNSSSSKSKPNAHQILMRRLIFQDINILAPFLKLLTHLISFKDGKCSFNSILLMKSCLAEVLIKDENVDEFFTVEVMNTLLKILLNQSPNKDSFYEALYVFTVIFLTLCKEYKSTRDFLYEVSHGYNIDELYENLKKVDDYKNQRTLMIEFLDWIKTANGTNDEGDVSHAAALERKRQEKRDASLKKATERLVKKNKDDGDMLDDPATEDAAFGSLFETA</sequence>
<dbReference type="FunCoup" id="G0VJ16">
    <property type="interactions" value="868"/>
</dbReference>
<dbReference type="AlphaFoldDB" id="G0VJ16"/>
<dbReference type="GeneID" id="96905172"/>
<dbReference type="GO" id="GO:0003723">
    <property type="term" value="F:RNA binding"/>
    <property type="evidence" value="ECO:0007669"/>
    <property type="project" value="TreeGrafter"/>
</dbReference>
<dbReference type="Proteomes" id="UP000001640">
    <property type="component" value="Chromosome 8"/>
</dbReference>
<dbReference type="GO" id="GO:0006611">
    <property type="term" value="P:protein export from nucleus"/>
    <property type="evidence" value="ECO:0007669"/>
    <property type="project" value="EnsemblFungi"/>
</dbReference>
<dbReference type="InParanoid" id="G0VJ16"/>
<proteinExistence type="predicted"/>
<reference key="2">
    <citation type="submission" date="2011-08" db="EMBL/GenBank/DDBJ databases">
        <title>Genome sequence of Naumovozyma castellii.</title>
        <authorList>
            <person name="Gordon J.L."/>
            <person name="Armisen D."/>
            <person name="Proux-Wera E."/>
            <person name="OhEigeartaigh S.S."/>
            <person name="Byrne K.P."/>
            <person name="Wolfe K.H."/>
        </authorList>
    </citation>
    <scope>NUCLEOTIDE SEQUENCE</scope>
    <source>
        <strain>Type strain:CBS 4309</strain>
    </source>
</reference>
<dbReference type="OrthoDB" id="2215036at2759"/>
<dbReference type="Gene3D" id="1.25.10.10">
    <property type="entry name" value="Leucine-rich Repeat Variant"/>
    <property type="match status" value="1"/>
</dbReference>
<dbReference type="GO" id="GO:0071528">
    <property type="term" value="P:tRNA re-export from nucleus"/>
    <property type="evidence" value="ECO:0007669"/>
    <property type="project" value="EnsemblFungi"/>
</dbReference>
<keyword evidence="3" id="KW-1185">Reference proteome</keyword>
<dbReference type="SUPFAM" id="SSF48371">
    <property type="entry name" value="ARM repeat"/>
    <property type="match status" value="1"/>
</dbReference>
<name>G0VJ16_NAUCA</name>
<accession>G0VJ16</accession>
<dbReference type="EMBL" id="HE576759">
    <property type="protein sequence ID" value="CCC71494.1"/>
    <property type="molecule type" value="Genomic_DNA"/>
</dbReference>
<organism evidence="2 3">
    <name type="scientific">Naumovozyma castellii</name>
    <name type="common">Yeast</name>
    <name type="synonym">Saccharomyces castellii</name>
    <dbReference type="NCBI Taxonomy" id="27288"/>
    <lineage>
        <taxon>Eukaryota</taxon>
        <taxon>Fungi</taxon>
        <taxon>Dikarya</taxon>
        <taxon>Ascomycota</taxon>
        <taxon>Saccharomycotina</taxon>
        <taxon>Saccharomycetes</taxon>
        <taxon>Saccharomycetales</taxon>
        <taxon>Saccharomycetaceae</taxon>
        <taxon>Naumovozyma</taxon>
    </lineage>
</organism>
<feature type="domain" description="Exportin-5 C-terminal" evidence="1">
    <location>
        <begin position="332"/>
        <end position="1161"/>
    </location>
</feature>
<evidence type="ECO:0000313" key="3">
    <source>
        <dbReference type="Proteomes" id="UP000001640"/>
    </source>
</evidence>
<evidence type="ECO:0000259" key="1">
    <source>
        <dbReference type="Pfam" id="PF19273"/>
    </source>
</evidence>
<dbReference type="PANTHER" id="PTHR11223:SF3">
    <property type="entry name" value="EXPORTIN-5"/>
    <property type="match status" value="1"/>
</dbReference>
<dbReference type="GO" id="GO:0042565">
    <property type="term" value="C:RNA nuclear export complex"/>
    <property type="evidence" value="ECO:0007669"/>
    <property type="project" value="TreeGrafter"/>
</dbReference>
<dbReference type="GO" id="GO:0005634">
    <property type="term" value="C:nucleus"/>
    <property type="evidence" value="ECO:0007669"/>
    <property type="project" value="EnsemblFungi"/>
</dbReference>
<dbReference type="InterPro" id="IPR045065">
    <property type="entry name" value="XPO1/5"/>
</dbReference>
<dbReference type="KEGG" id="ncs:NCAS_0H01840"/>
<dbReference type="InterPro" id="IPR011989">
    <property type="entry name" value="ARM-like"/>
</dbReference>
<gene>
    <name evidence="2" type="primary">NCAS0H01840</name>
    <name evidence="2" type="ordered locus">NCAS_0H01840</name>
</gene>
<dbReference type="PANTHER" id="PTHR11223">
    <property type="entry name" value="EXPORTIN 1/5"/>
    <property type="match status" value="1"/>
</dbReference>
<dbReference type="GO" id="GO:0005049">
    <property type="term" value="F:nuclear export signal receptor activity"/>
    <property type="evidence" value="ECO:0007669"/>
    <property type="project" value="EnsemblFungi"/>
</dbReference>